<dbReference type="GO" id="GO:0003998">
    <property type="term" value="F:acylphosphatase activity"/>
    <property type="evidence" value="ECO:0007669"/>
    <property type="project" value="UniProtKB-EC"/>
</dbReference>
<dbReference type="InterPro" id="IPR001792">
    <property type="entry name" value="Acylphosphatase-like_dom"/>
</dbReference>
<accession>A0A9P0MZK7</accession>
<evidence type="ECO:0000259" key="7">
    <source>
        <dbReference type="PROSITE" id="PS51160"/>
    </source>
</evidence>
<dbReference type="Pfam" id="PF00708">
    <property type="entry name" value="Acylphosphatase"/>
    <property type="match status" value="1"/>
</dbReference>
<gene>
    <name evidence="8" type="ORF">NEZAVI_LOCUS15794</name>
</gene>
<dbReference type="PANTHER" id="PTHR10029">
    <property type="entry name" value="ACYLPHOSPHATASE"/>
    <property type="match status" value="1"/>
</dbReference>
<keyword evidence="9" id="KW-1185">Reference proteome</keyword>
<evidence type="ECO:0000313" key="9">
    <source>
        <dbReference type="Proteomes" id="UP001152798"/>
    </source>
</evidence>
<feature type="domain" description="Acylphosphatase-like" evidence="7">
    <location>
        <begin position="142"/>
        <end position="232"/>
    </location>
</feature>
<dbReference type="InterPro" id="IPR036046">
    <property type="entry name" value="Acylphosphatase-like_dom_sf"/>
</dbReference>
<evidence type="ECO:0000256" key="3">
    <source>
        <dbReference type="ARBA" id="ARBA00022801"/>
    </source>
</evidence>
<feature type="active site" evidence="5">
    <location>
        <position position="157"/>
    </location>
</feature>
<dbReference type="PROSITE" id="PS00151">
    <property type="entry name" value="ACYLPHOSPHATASE_2"/>
    <property type="match status" value="1"/>
</dbReference>
<reference evidence="8" key="1">
    <citation type="submission" date="2022-01" db="EMBL/GenBank/DDBJ databases">
        <authorList>
            <person name="King R."/>
        </authorList>
    </citation>
    <scope>NUCLEOTIDE SEQUENCE</scope>
</reference>
<dbReference type="PROSITE" id="PS00150">
    <property type="entry name" value="ACYLPHOSPHATASE_1"/>
    <property type="match status" value="1"/>
</dbReference>
<organism evidence="8 9">
    <name type="scientific">Nezara viridula</name>
    <name type="common">Southern green stink bug</name>
    <name type="synonym">Cimex viridulus</name>
    <dbReference type="NCBI Taxonomy" id="85310"/>
    <lineage>
        <taxon>Eukaryota</taxon>
        <taxon>Metazoa</taxon>
        <taxon>Ecdysozoa</taxon>
        <taxon>Arthropoda</taxon>
        <taxon>Hexapoda</taxon>
        <taxon>Insecta</taxon>
        <taxon>Pterygota</taxon>
        <taxon>Neoptera</taxon>
        <taxon>Paraneoptera</taxon>
        <taxon>Hemiptera</taxon>
        <taxon>Heteroptera</taxon>
        <taxon>Panheteroptera</taxon>
        <taxon>Pentatomomorpha</taxon>
        <taxon>Pentatomoidea</taxon>
        <taxon>Pentatomidae</taxon>
        <taxon>Pentatominae</taxon>
        <taxon>Nezara</taxon>
    </lineage>
</organism>
<dbReference type="AlphaFoldDB" id="A0A9P0MZK7"/>
<evidence type="ECO:0000256" key="2">
    <source>
        <dbReference type="ARBA" id="ARBA00012150"/>
    </source>
</evidence>
<comment type="catalytic activity">
    <reaction evidence="4 5">
        <text>an acyl phosphate + H2O = a carboxylate + phosphate + H(+)</text>
        <dbReference type="Rhea" id="RHEA:14965"/>
        <dbReference type="ChEBI" id="CHEBI:15377"/>
        <dbReference type="ChEBI" id="CHEBI:15378"/>
        <dbReference type="ChEBI" id="CHEBI:29067"/>
        <dbReference type="ChEBI" id="CHEBI:43474"/>
        <dbReference type="ChEBI" id="CHEBI:59918"/>
        <dbReference type="EC" id="3.6.1.7"/>
    </reaction>
</comment>
<evidence type="ECO:0000256" key="5">
    <source>
        <dbReference type="PROSITE-ProRule" id="PRU00520"/>
    </source>
</evidence>
<dbReference type="PRINTS" id="PR00112">
    <property type="entry name" value="ACYLPHPHTASE"/>
</dbReference>
<dbReference type="FunFam" id="3.30.70.100:FF:000011">
    <property type="entry name" value="Acylphosphatase"/>
    <property type="match status" value="1"/>
</dbReference>
<dbReference type="EC" id="3.6.1.7" evidence="2 5"/>
<name>A0A9P0MZK7_NEZVI</name>
<dbReference type="OrthoDB" id="7961613at2759"/>
<evidence type="ECO:0000256" key="6">
    <source>
        <dbReference type="RuleBase" id="RU004168"/>
    </source>
</evidence>
<evidence type="ECO:0000256" key="4">
    <source>
        <dbReference type="ARBA" id="ARBA00047645"/>
    </source>
</evidence>
<dbReference type="PROSITE" id="PS51160">
    <property type="entry name" value="ACYLPHOSPHATASE_3"/>
    <property type="match status" value="1"/>
</dbReference>
<dbReference type="SUPFAM" id="SSF54975">
    <property type="entry name" value="Acylphosphatase/BLUF domain-like"/>
    <property type="match status" value="1"/>
</dbReference>
<evidence type="ECO:0000313" key="8">
    <source>
        <dbReference type="EMBL" id="CAH1408223.1"/>
    </source>
</evidence>
<proteinExistence type="inferred from homology"/>
<feature type="active site" evidence="5">
    <location>
        <position position="175"/>
    </location>
</feature>
<dbReference type="EMBL" id="OV725083">
    <property type="protein sequence ID" value="CAH1408223.1"/>
    <property type="molecule type" value="Genomic_DNA"/>
</dbReference>
<dbReference type="Proteomes" id="UP001152798">
    <property type="component" value="Chromosome 7"/>
</dbReference>
<dbReference type="InterPro" id="IPR017968">
    <property type="entry name" value="Acylphosphatase_CS"/>
</dbReference>
<sequence length="233" mass="26189">MQSLLSAVIAVGDSLNFDKEASLKRRERGRDAHRSLLESTNLCSRPKGFEGGGGGRAQTFIIRNHHRWRPVPRITKTKIVASGETTTLPEDPGVDSGCVLKRGTRDAAIRSDVVCCNRLSIQPVRRRLFCKEFKMADSAIWRTKFEVFGKVQGVYFRKYTQSKANDLGIRGYVRNTSNGSVEGVIEGNEIKFKEMKKWLSKIGSPKSIIQGAVWKGEKKISQFTFSDFTIKKD</sequence>
<dbReference type="Gene3D" id="3.30.70.100">
    <property type="match status" value="1"/>
</dbReference>
<evidence type="ECO:0000256" key="1">
    <source>
        <dbReference type="ARBA" id="ARBA00005614"/>
    </source>
</evidence>
<dbReference type="PANTHER" id="PTHR10029:SF3">
    <property type="entry name" value="ACYLPHOSPHATASE-RELATED"/>
    <property type="match status" value="1"/>
</dbReference>
<dbReference type="InterPro" id="IPR020456">
    <property type="entry name" value="Acylphosphatase"/>
</dbReference>
<protein>
    <recommendedName>
        <fullName evidence="2 5">acylphosphatase</fullName>
        <ecNumber evidence="2 5">3.6.1.7</ecNumber>
    </recommendedName>
</protein>
<keyword evidence="3 5" id="KW-0378">Hydrolase</keyword>
<comment type="similarity">
    <text evidence="1 6">Belongs to the acylphosphatase family.</text>
</comment>